<sequence length="864" mass="97759">MAGVTISLQHRLRSKVLILVCVVFLAVTFMSLYFIEALNQTAAEKNLALKHRVVEQAFNGYLARAEDEMKFIGQDLALSNYAVGRELDLLFSHHEVLFFGGLDFFYIEWVNGKHSMDPRARLFTKVDLQSVLGEGLINRWTSIVTTDDSILLMFKKKLLSSGQENIGFLYGFISLNDNLTLANELLESAQVSAVQVYDNAHNRVLLEEHKVGVDLSGATLHSRLPLVSPIQADLQLDIIQKRIFSSTILTNALPLIAGIGVVLFCFCLLLFRQVKTLIFQPLESIVYRHEEGLLPYSELQPIQLQSNQYKAFIESKENRFKLLAESIHSAIIFCTEVAEVELINSEAKLLFPDAEKARTLFDFMPISCHQSIQEALKGEVGVAFELTDSSLGRIYQWQVHSFKNESNYRGLLLVGRNVTQEISLMWQLEQLQPLSSAQQKKVDTDAILSELTYLSSLPGYIDSKHLQGWLGLLISVLDDISSLDSKVSYLPIGEVFCQESARVMAAMGVEANRALLDCSVEVGARNIAVDANFRGLIRALLMMVMSNDMAERRLTVRFDGEELEMIAMNDMAFRPLFYWMIKMLLAPLGGQQKTLQNNALQINLIMEELEYQSILKQLTPNQVVAWVANDYPNPNIIKAALVRLGLQVEEYVSTDSFFTQSSAVVKFDAVLIGCDKDVEAQADMTRALKLKYNRDELPIVWLNSTLLMEVDPDVFTLQGCSFDYNLHQVLAKACELEGVIPTHSYEQALSWVMIGGSRITKAIWYVELEKYEVATQWLVDLSNYHVVLSYHPDAVVVLLEPQPRTLLRSIQTAFPKVRFFSVQKWPEMPDNVSFFSMTLPYSGDQIRLFTQNVIQQNTNLRSNE</sequence>
<proteinExistence type="predicted"/>
<gene>
    <name evidence="2" type="ORF">SAMN02745753_01898</name>
</gene>
<dbReference type="InterPro" id="IPR029151">
    <property type="entry name" value="Sensor-like_sf"/>
</dbReference>
<dbReference type="Gene3D" id="3.30.450.220">
    <property type="entry name" value="LuxQ periplasmic domain, N-terminal subdomain"/>
    <property type="match status" value="1"/>
</dbReference>
<organism evidence="2 3">
    <name type="scientific">Marinomonas polaris DSM 16579</name>
    <dbReference type="NCBI Taxonomy" id="1122206"/>
    <lineage>
        <taxon>Bacteria</taxon>
        <taxon>Pseudomonadati</taxon>
        <taxon>Pseudomonadota</taxon>
        <taxon>Gammaproteobacteria</taxon>
        <taxon>Oceanospirillales</taxon>
        <taxon>Oceanospirillaceae</taxon>
        <taxon>Marinomonas</taxon>
    </lineage>
</organism>
<dbReference type="RefSeq" id="WP_072839462.1">
    <property type="nucleotide sequence ID" value="NZ_FQVF01000007.1"/>
</dbReference>
<dbReference type="Proteomes" id="UP000184517">
    <property type="component" value="Unassembled WGS sequence"/>
</dbReference>
<keyword evidence="1" id="KW-0472">Membrane</keyword>
<evidence type="ECO:0000256" key="1">
    <source>
        <dbReference type="SAM" id="Phobius"/>
    </source>
</evidence>
<dbReference type="InterPro" id="IPR043056">
    <property type="entry name" value="LuxQ-periplasm_N"/>
</dbReference>
<feature type="transmembrane region" description="Helical" evidence="1">
    <location>
        <begin position="16"/>
        <end position="35"/>
    </location>
</feature>
<reference evidence="3" key="1">
    <citation type="submission" date="2016-11" db="EMBL/GenBank/DDBJ databases">
        <authorList>
            <person name="Varghese N."/>
            <person name="Submissions S."/>
        </authorList>
    </citation>
    <scope>NUCLEOTIDE SEQUENCE [LARGE SCALE GENOMIC DNA]</scope>
    <source>
        <strain evidence="3">DSM 16579</strain>
    </source>
</reference>
<dbReference type="STRING" id="1122206.SAMN02745753_01898"/>
<keyword evidence="1" id="KW-1133">Transmembrane helix</keyword>
<protein>
    <submittedName>
        <fullName evidence="2">Uncharacterized protein</fullName>
    </submittedName>
</protein>
<keyword evidence="1" id="KW-0812">Transmembrane</keyword>
<keyword evidence="3" id="KW-1185">Reference proteome</keyword>
<dbReference type="SUPFAM" id="SSF103190">
    <property type="entry name" value="Sensory domain-like"/>
    <property type="match status" value="1"/>
</dbReference>
<dbReference type="OrthoDB" id="6092364at2"/>
<evidence type="ECO:0000313" key="2">
    <source>
        <dbReference type="EMBL" id="SHF39818.1"/>
    </source>
</evidence>
<feature type="transmembrane region" description="Helical" evidence="1">
    <location>
        <begin position="252"/>
        <end position="271"/>
    </location>
</feature>
<evidence type="ECO:0000313" key="3">
    <source>
        <dbReference type="Proteomes" id="UP000184517"/>
    </source>
</evidence>
<name>A0A1M5BBK1_9GAMM</name>
<dbReference type="AlphaFoldDB" id="A0A1M5BBK1"/>
<accession>A0A1M5BBK1</accession>
<dbReference type="EMBL" id="FQVF01000007">
    <property type="protein sequence ID" value="SHF39818.1"/>
    <property type="molecule type" value="Genomic_DNA"/>
</dbReference>